<dbReference type="Gene3D" id="3.40.800.10">
    <property type="entry name" value="Ureohydrolase domain"/>
    <property type="match status" value="1"/>
</dbReference>
<dbReference type="RefSeq" id="WP_161339202.1">
    <property type="nucleotide sequence ID" value="NZ_JBHSDG010000004.1"/>
</dbReference>
<proteinExistence type="inferred from homology"/>
<organism evidence="4 5">
    <name type="scientific">Sneathiella chungangensis</name>
    <dbReference type="NCBI Taxonomy" id="1418234"/>
    <lineage>
        <taxon>Bacteria</taxon>
        <taxon>Pseudomonadati</taxon>
        <taxon>Pseudomonadota</taxon>
        <taxon>Alphaproteobacteria</taxon>
        <taxon>Sneathiellales</taxon>
        <taxon>Sneathiellaceae</taxon>
        <taxon>Sneathiella</taxon>
    </lineage>
</organism>
<gene>
    <name evidence="4" type="ORF">GQF03_10375</name>
</gene>
<name>A0A845MHC9_9PROT</name>
<evidence type="ECO:0000313" key="4">
    <source>
        <dbReference type="EMBL" id="MZR22736.1"/>
    </source>
</evidence>
<comment type="similarity">
    <text evidence="3">Belongs to the arginase family.</text>
</comment>
<dbReference type="Proteomes" id="UP000445696">
    <property type="component" value="Unassembled WGS sequence"/>
</dbReference>
<reference evidence="4 5" key="1">
    <citation type="journal article" date="2014" name="Int. J. Syst. Evol. Microbiol.">
        <title>Sneathiella chungangensis sp. nov., isolated from a marine sand, and emended description of the genus Sneathiella.</title>
        <authorList>
            <person name="Siamphan C."/>
            <person name="Kim H."/>
            <person name="Lee J.S."/>
            <person name="Kim W."/>
        </authorList>
    </citation>
    <scope>NUCLEOTIDE SEQUENCE [LARGE SCALE GENOMIC DNA]</scope>
    <source>
        <strain evidence="4 5">KCTC 32476</strain>
    </source>
</reference>
<dbReference type="PANTHER" id="PTHR11358:SF26">
    <property type="entry name" value="GUANIDINO ACID HYDROLASE, MITOCHONDRIAL"/>
    <property type="match status" value="1"/>
</dbReference>
<sequence length="370" mass="40059">MARIDPKKLARYCQIANDLDAGKSLRDSNDRDEKARAFQARLYKEGVDYSSGNFRTTGMYRFPHQKSLQNVDIACVGLPLDRGVPFDRVGTRQGPQALRYWSNSEGGFHETSGFNVMENCSVIDWGDLSFAKSGFDLSANIDEIADLYLGFQEAGVSVFSIGGEHTCTLGILKGLSGNGENPLSLIQLDAHHDTLGTMNGSLINDGSVFRVAVMNGYIDPEKTIQIGVRGRNLMGLEFAKTVGITTITARAAQEQGMASVAEKVHEIVGDSPSYLSICSDVFDVSVMPGTTLPSAFGLMSREVRDLLDQLHSVNLFGADLMEFSPVHDPTASSGALAAAIGYELLTILGISVCRRNSGTTRQTVWNKAEV</sequence>
<dbReference type="AlphaFoldDB" id="A0A845MHC9"/>
<evidence type="ECO:0000256" key="2">
    <source>
        <dbReference type="ARBA" id="ARBA00022801"/>
    </source>
</evidence>
<dbReference type="Pfam" id="PF00491">
    <property type="entry name" value="Arginase"/>
    <property type="match status" value="1"/>
</dbReference>
<evidence type="ECO:0008006" key="6">
    <source>
        <dbReference type="Google" id="ProtNLM"/>
    </source>
</evidence>
<dbReference type="SUPFAM" id="SSF52768">
    <property type="entry name" value="Arginase/deacetylase"/>
    <property type="match status" value="1"/>
</dbReference>
<keyword evidence="2" id="KW-0378">Hydrolase</keyword>
<dbReference type="GO" id="GO:0033389">
    <property type="term" value="P:putrescine biosynthetic process from arginine, via agmatine"/>
    <property type="evidence" value="ECO:0007669"/>
    <property type="project" value="TreeGrafter"/>
</dbReference>
<evidence type="ECO:0000256" key="3">
    <source>
        <dbReference type="PROSITE-ProRule" id="PRU00742"/>
    </source>
</evidence>
<dbReference type="GO" id="GO:0008783">
    <property type="term" value="F:agmatinase activity"/>
    <property type="evidence" value="ECO:0007669"/>
    <property type="project" value="TreeGrafter"/>
</dbReference>
<dbReference type="OrthoDB" id="9788689at2"/>
<dbReference type="PROSITE" id="PS51409">
    <property type="entry name" value="ARGINASE_2"/>
    <property type="match status" value="1"/>
</dbReference>
<evidence type="ECO:0000313" key="5">
    <source>
        <dbReference type="Proteomes" id="UP000445696"/>
    </source>
</evidence>
<dbReference type="PANTHER" id="PTHR11358">
    <property type="entry name" value="ARGINASE/AGMATINASE"/>
    <property type="match status" value="1"/>
</dbReference>
<dbReference type="InterPro" id="IPR023696">
    <property type="entry name" value="Ureohydrolase_dom_sf"/>
</dbReference>
<comment type="caution">
    <text evidence="4">The sequence shown here is derived from an EMBL/GenBank/DDBJ whole genome shotgun (WGS) entry which is preliminary data.</text>
</comment>
<protein>
    <recommendedName>
        <fullName evidence="6">Agmatinase</fullName>
    </recommendedName>
</protein>
<dbReference type="InterPro" id="IPR006035">
    <property type="entry name" value="Ureohydrolase"/>
</dbReference>
<dbReference type="GO" id="GO:0046872">
    <property type="term" value="F:metal ion binding"/>
    <property type="evidence" value="ECO:0007669"/>
    <property type="project" value="UniProtKB-KW"/>
</dbReference>
<dbReference type="EMBL" id="WTVA01000004">
    <property type="protein sequence ID" value="MZR22736.1"/>
    <property type="molecule type" value="Genomic_DNA"/>
</dbReference>
<keyword evidence="1" id="KW-0479">Metal-binding</keyword>
<accession>A0A845MHC9</accession>
<keyword evidence="5" id="KW-1185">Reference proteome</keyword>
<evidence type="ECO:0000256" key="1">
    <source>
        <dbReference type="ARBA" id="ARBA00022723"/>
    </source>
</evidence>